<evidence type="ECO:0000256" key="5">
    <source>
        <dbReference type="ARBA" id="ARBA00022989"/>
    </source>
</evidence>
<keyword evidence="2" id="KW-0813">Transport</keyword>
<name>A0ABN3XNF8_9ACTN</name>
<evidence type="ECO:0000256" key="3">
    <source>
        <dbReference type="ARBA" id="ARBA00022475"/>
    </source>
</evidence>
<gene>
    <name evidence="9" type="ORF">GCM10010446_65820</name>
</gene>
<dbReference type="Proteomes" id="UP001500403">
    <property type="component" value="Unassembled WGS sequence"/>
</dbReference>
<feature type="transmembrane region" description="Helical" evidence="7">
    <location>
        <begin position="399"/>
        <end position="417"/>
    </location>
</feature>
<dbReference type="SUPFAM" id="SSF103473">
    <property type="entry name" value="MFS general substrate transporter"/>
    <property type="match status" value="1"/>
</dbReference>
<dbReference type="InterPro" id="IPR010290">
    <property type="entry name" value="TM_effector"/>
</dbReference>
<organism evidence="9 10">
    <name type="scientific">Streptomyces enissocaesilis</name>
    <dbReference type="NCBI Taxonomy" id="332589"/>
    <lineage>
        <taxon>Bacteria</taxon>
        <taxon>Bacillati</taxon>
        <taxon>Actinomycetota</taxon>
        <taxon>Actinomycetes</taxon>
        <taxon>Kitasatosporales</taxon>
        <taxon>Streptomycetaceae</taxon>
        <taxon>Streptomyces</taxon>
        <taxon>Streptomyces rochei group</taxon>
    </lineage>
</organism>
<feature type="transmembrane region" description="Helical" evidence="7">
    <location>
        <begin position="66"/>
        <end position="88"/>
    </location>
</feature>
<keyword evidence="3" id="KW-1003">Cell membrane</keyword>
<sequence length="429" mass="45549">MVQEPLGDQRSRKTGEAVRDDSTSLWQHHDFLRLWLGRGVTQLGTAITDFALPILVLSLTNSPSRAGLLAALERLPYLLLAIPAGVLVDRWNRRTVMLVCGLMRGVCIGTFGIYLMMGGEDLSVLTATLLISGTFYVFHSVADNAILPQLVPRRALVRASGWMEGTTSVVDLAGPALAGVVIALSTVTIGVGYAYGIDALSYGVAAVAVSLIRTPMARTIPEESESLAKSARVGMLFLWRDPVLRSLALTNLANCVLLAPLGILFITFARSFGMDPEETGRLLALGIAGGVLGSIATAPLERRLGSAGVLFLSGMAWALGNLLFAFSSGMAVVVGAYGVISFVMPLYFSTLYAYRNSIIPDNLRGRVNSMYRLIAQLAGPIGLSAGGALIGLFGTRAVGGVSAVIFLLVTLAFQLTGGRRMRYAARSSY</sequence>
<evidence type="ECO:0000256" key="6">
    <source>
        <dbReference type="ARBA" id="ARBA00023136"/>
    </source>
</evidence>
<protein>
    <submittedName>
        <fullName evidence="9">MFS transporter</fullName>
    </submittedName>
</protein>
<keyword evidence="5 7" id="KW-1133">Transmembrane helix</keyword>
<keyword evidence="10" id="KW-1185">Reference proteome</keyword>
<dbReference type="PANTHER" id="PTHR23513">
    <property type="entry name" value="INTEGRAL MEMBRANE EFFLUX PROTEIN-RELATED"/>
    <property type="match status" value="1"/>
</dbReference>
<dbReference type="InterPro" id="IPR020846">
    <property type="entry name" value="MFS_dom"/>
</dbReference>
<evidence type="ECO:0000256" key="4">
    <source>
        <dbReference type="ARBA" id="ARBA00022692"/>
    </source>
</evidence>
<dbReference type="Pfam" id="PF05977">
    <property type="entry name" value="MFS_3"/>
    <property type="match status" value="1"/>
</dbReference>
<comment type="subcellular location">
    <subcellularLocation>
        <location evidence="1">Cell membrane</location>
        <topology evidence="1">Multi-pass membrane protein</topology>
    </subcellularLocation>
</comment>
<evidence type="ECO:0000313" key="9">
    <source>
        <dbReference type="EMBL" id="GAA2972030.1"/>
    </source>
</evidence>
<feature type="domain" description="Major facilitator superfamily (MFS) profile" evidence="8">
    <location>
        <begin position="243"/>
        <end position="429"/>
    </location>
</feature>
<evidence type="ECO:0000256" key="1">
    <source>
        <dbReference type="ARBA" id="ARBA00004651"/>
    </source>
</evidence>
<feature type="transmembrane region" description="Helical" evidence="7">
    <location>
        <begin position="307"/>
        <end position="326"/>
    </location>
</feature>
<reference evidence="9 10" key="1">
    <citation type="journal article" date="2019" name="Int. J. Syst. Evol. Microbiol.">
        <title>The Global Catalogue of Microorganisms (GCM) 10K type strain sequencing project: providing services to taxonomists for standard genome sequencing and annotation.</title>
        <authorList>
            <consortium name="The Broad Institute Genomics Platform"/>
            <consortium name="The Broad Institute Genome Sequencing Center for Infectious Disease"/>
            <person name="Wu L."/>
            <person name="Ma J."/>
        </authorList>
    </citation>
    <scope>NUCLEOTIDE SEQUENCE [LARGE SCALE GENOMIC DNA]</scope>
    <source>
        <strain evidence="9 10">JCM 9088</strain>
    </source>
</reference>
<dbReference type="PANTHER" id="PTHR23513:SF6">
    <property type="entry name" value="MAJOR FACILITATOR SUPERFAMILY ASSOCIATED DOMAIN-CONTAINING PROTEIN"/>
    <property type="match status" value="1"/>
</dbReference>
<evidence type="ECO:0000256" key="2">
    <source>
        <dbReference type="ARBA" id="ARBA00022448"/>
    </source>
</evidence>
<comment type="caution">
    <text evidence="9">The sequence shown here is derived from an EMBL/GenBank/DDBJ whole genome shotgun (WGS) entry which is preliminary data.</text>
</comment>
<proteinExistence type="predicted"/>
<feature type="transmembrane region" description="Helical" evidence="7">
    <location>
        <begin position="40"/>
        <end position="60"/>
    </location>
</feature>
<feature type="transmembrane region" description="Helical" evidence="7">
    <location>
        <begin position="122"/>
        <end position="147"/>
    </location>
</feature>
<evidence type="ECO:0000313" key="10">
    <source>
        <dbReference type="Proteomes" id="UP001500403"/>
    </source>
</evidence>
<feature type="transmembrane region" description="Helical" evidence="7">
    <location>
        <begin position="247"/>
        <end position="269"/>
    </location>
</feature>
<keyword evidence="4 7" id="KW-0812">Transmembrane</keyword>
<accession>A0ABN3XNF8</accession>
<feature type="transmembrane region" description="Helical" evidence="7">
    <location>
        <begin position="95"/>
        <end position="116"/>
    </location>
</feature>
<dbReference type="InterPro" id="IPR036259">
    <property type="entry name" value="MFS_trans_sf"/>
</dbReference>
<feature type="transmembrane region" description="Helical" evidence="7">
    <location>
        <begin position="168"/>
        <end position="187"/>
    </location>
</feature>
<dbReference type="Gene3D" id="1.20.1250.20">
    <property type="entry name" value="MFS general substrate transporter like domains"/>
    <property type="match status" value="1"/>
</dbReference>
<feature type="transmembrane region" description="Helical" evidence="7">
    <location>
        <begin position="281"/>
        <end position="300"/>
    </location>
</feature>
<evidence type="ECO:0000256" key="7">
    <source>
        <dbReference type="SAM" id="Phobius"/>
    </source>
</evidence>
<dbReference type="CDD" id="cd06173">
    <property type="entry name" value="MFS_MefA_like"/>
    <property type="match status" value="1"/>
</dbReference>
<feature type="transmembrane region" description="Helical" evidence="7">
    <location>
        <begin position="373"/>
        <end position="393"/>
    </location>
</feature>
<dbReference type="PROSITE" id="PS50850">
    <property type="entry name" value="MFS"/>
    <property type="match status" value="1"/>
</dbReference>
<keyword evidence="6 7" id="KW-0472">Membrane</keyword>
<evidence type="ECO:0000259" key="8">
    <source>
        <dbReference type="PROSITE" id="PS50850"/>
    </source>
</evidence>
<dbReference type="EMBL" id="BAAAUD010000106">
    <property type="protein sequence ID" value="GAA2972030.1"/>
    <property type="molecule type" value="Genomic_DNA"/>
</dbReference>
<feature type="transmembrane region" description="Helical" evidence="7">
    <location>
        <begin position="332"/>
        <end position="353"/>
    </location>
</feature>
<feature type="transmembrane region" description="Helical" evidence="7">
    <location>
        <begin position="193"/>
        <end position="212"/>
    </location>
</feature>
<dbReference type="RefSeq" id="WP_344500462.1">
    <property type="nucleotide sequence ID" value="NZ_BAAAUD010000106.1"/>
</dbReference>